<feature type="signal peptide" evidence="2">
    <location>
        <begin position="1"/>
        <end position="19"/>
    </location>
</feature>
<keyword evidence="5" id="KW-1185">Reference proteome</keyword>
<dbReference type="InterPro" id="IPR004864">
    <property type="entry name" value="LEA_2"/>
</dbReference>
<evidence type="ECO:0000313" key="4">
    <source>
        <dbReference type="EMBL" id="ABQ27445.1"/>
    </source>
</evidence>
<evidence type="ECO:0000256" key="1">
    <source>
        <dbReference type="ARBA" id="ARBA00005960"/>
    </source>
</evidence>
<sequence length="165" mass="18338">MKKLLFCCLMFLTGCSLFVANPEVVIKDVNVTGLDEGGVAIEFYLSVTNPNSYDLKLLGYSYDLKIMAVPLSKGGARELVDFPGKSTTDVRLPVRIAYHDMVEILKRRPDPNHIPYQLKAGFDLDTPVGALAVPFDKSGTYAIPESYRPSFYLKQISDLLGELKK</sequence>
<dbReference type="Proteomes" id="UP000006695">
    <property type="component" value="Chromosome"/>
</dbReference>
<dbReference type="SMART" id="SM00769">
    <property type="entry name" value="WHy"/>
    <property type="match status" value="1"/>
</dbReference>
<evidence type="ECO:0000259" key="3">
    <source>
        <dbReference type="SMART" id="SM00769"/>
    </source>
</evidence>
<feature type="domain" description="Water stress and hypersensitive response" evidence="3">
    <location>
        <begin position="24"/>
        <end position="140"/>
    </location>
</feature>
<dbReference type="AlphaFoldDB" id="A5G6M7"/>
<proteinExistence type="inferred from homology"/>
<dbReference type="SUPFAM" id="SSF117070">
    <property type="entry name" value="LEA14-like"/>
    <property type="match status" value="1"/>
</dbReference>
<organism evidence="4 5">
    <name type="scientific">Geotalea uraniireducens (strain Rf4)</name>
    <name type="common">Geobacter uraniireducens</name>
    <dbReference type="NCBI Taxonomy" id="351605"/>
    <lineage>
        <taxon>Bacteria</taxon>
        <taxon>Pseudomonadati</taxon>
        <taxon>Thermodesulfobacteriota</taxon>
        <taxon>Desulfuromonadia</taxon>
        <taxon>Geobacterales</taxon>
        <taxon>Geobacteraceae</taxon>
        <taxon>Geotalea</taxon>
    </lineage>
</organism>
<keyword evidence="2" id="KW-0732">Signal</keyword>
<dbReference type="OrthoDB" id="5396289at2"/>
<evidence type="ECO:0000256" key="2">
    <source>
        <dbReference type="SAM" id="SignalP"/>
    </source>
</evidence>
<dbReference type="EMBL" id="CP000698">
    <property type="protein sequence ID" value="ABQ27445.1"/>
    <property type="molecule type" value="Genomic_DNA"/>
</dbReference>
<comment type="similarity">
    <text evidence="1">Belongs to the LEA type 2 family.</text>
</comment>
<gene>
    <name evidence="4" type="ordered locus">Gura_3286</name>
</gene>
<dbReference type="KEGG" id="gur:Gura_3286"/>
<dbReference type="PANTHER" id="PTHR31459">
    <property type="match status" value="1"/>
</dbReference>
<protein>
    <submittedName>
        <fullName evidence="4">Water Stress and Hypersensitive response</fullName>
    </submittedName>
</protein>
<reference evidence="4 5" key="1">
    <citation type="submission" date="2007-05" db="EMBL/GenBank/DDBJ databases">
        <title>Complete sequence of Geobacter uraniireducens Rf4.</title>
        <authorList>
            <consortium name="US DOE Joint Genome Institute"/>
            <person name="Copeland A."/>
            <person name="Lucas S."/>
            <person name="Lapidus A."/>
            <person name="Barry K."/>
            <person name="Detter J.C."/>
            <person name="Glavina del Rio T."/>
            <person name="Hammon N."/>
            <person name="Israni S."/>
            <person name="Dalin E."/>
            <person name="Tice H."/>
            <person name="Pitluck S."/>
            <person name="Chertkov O."/>
            <person name="Brettin T."/>
            <person name="Bruce D."/>
            <person name="Han C."/>
            <person name="Schmutz J."/>
            <person name="Larimer F."/>
            <person name="Land M."/>
            <person name="Hauser L."/>
            <person name="Kyrpides N."/>
            <person name="Mikhailova N."/>
            <person name="Shelobolina E."/>
            <person name="Aklujkar M."/>
            <person name="Lovley D."/>
            <person name="Richardson P."/>
        </authorList>
    </citation>
    <scope>NUCLEOTIDE SEQUENCE [LARGE SCALE GENOMIC DNA]</scope>
    <source>
        <strain evidence="4 5">Rf4</strain>
    </source>
</reference>
<dbReference type="PANTHER" id="PTHR31459:SF2">
    <property type="entry name" value="OS03G0843300 PROTEIN"/>
    <property type="match status" value="1"/>
</dbReference>
<name>A5G6M7_GEOUR</name>
<evidence type="ECO:0000313" key="5">
    <source>
        <dbReference type="Proteomes" id="UP000006695"/>
    </source>
</evidence>
<dbReference type="InterPro" id="IPR045043">
    <property type="entry name" value="Lea14-like"/>
</dbReference>
<dbReference type="STRING" id="351605.Gura_3286"/>
<dbReference type="Pfam" id="PF03168">
    <property type="entry name" value="LEA_2"/>
    <property type="match status" value="1"/>
</dbReference>
<dbReference type="Gene3D" id="2.60.40.1820">
    <property type="match status" value="1"/>
</dbReference>
<accession>A5G6M7</accession>
<dbReference type="InterPro" id="IPR013990">
    <property type="entry name" value="WHy-dom"/>
</dbReference>
<dbReference type="PROSITE" id="PS51257">
    <property type="entry name" value="PROKAR_LIPOPROTEIN"/>
    <property type="match status" value="1"/>
</dbReference>
<dbReference type="GO" id="GO:0009269">
    <property type="term" value="P:response to desiccation"/>
    <property type="evidence" value="ECO:0007669"/>
    <property type="project" value="InterPro"/>
</dbReference>
<feature type="chain" id="PRO_5002683284" evidence="2">
    <location>
        <begin position="20"/>
        <end position="165"/>
    </location>
</feature>
<dbReference type="RefSeq" id="WP_011940108.1">
    <property type="nucleotide sequence ID" value="NC_009483.1"/>
</dbReference>
<dbReference type="HOGENOM" id="CLU_1592201_0_0_7"/>